<dbReference type="FunFam" id="3.40.30.10:FF:000030">
    <property type="entry name" value="Protein disulfide-isomerase"/>
    <property type="match status" value="1"/>
</dbReference>
<evidence type="ECO:0000256" key="11">
    <source>
        <dbReference type="PIRSR" id="PIRSR605792-51"/>
    </source>
</evidence>
<feature type="domain" description="Thioredoxin" evidence="15">
    <location>
        <begin position="341"/>
        <end position="469"/>
    </location>
</feature>
<dbReference type="CDD" id="cd02982">
    <property type="entry name" value="PDI_b'_family"/>
    <property type="match status" value="1"/>
</dbReference>
<dbReference type="RefSeq" id="XP_011445708.2">
    <property type="nucleotide sequence ID" value="XM_011447406.4"/>
</dbReference>
<feature type="compositionally biased region" description="Acidic residues" evidence="14">
    <location>
        <begin position="473"/>
        <end position="488"/>
    </location>
</feature>
<feature type="disulfide bond" description="Redox-active" evidence="11">
    <location>
        <begin position="51"/>
        <end position="54"/>
    </location>
</feature>
<proteinExistence type="inferred from homology"/>
<dbReference type="SUPFAM" id="SSF52833">
    <property type="entry name" value="Thioredoxin-like"/>
    <property type="match status" value="4"/>
</dbReference>
<evidence type="ECO:0000259" key="15">
    <source>
        <dbReference type="PROSITE" id="PS51352"/>
    </source>
</evidence>
<dbReference type="InterPro" id="IPR036249">
    <property type="entry name" value="Thioredoxin-like_sf"/>
</dbReference>
<dbReference type="FunFam" id="3.40.30.10:FF:000042">
    <property type="entry name" value="protein disulfide-isomerase A2"/>
    <property type="match status" value="1"/>
</dbReference>
<dbReference type="PROSITE" id="PS00194">
    <property type="entry name" value="THIOREDOXIN_1"/>
    <property type="match status" value="2"/>
</dbReference>
<sequence>MYVKLLLLCAFSAVFADISEENGVLVLTEANFDGAIADNKYILVEFYAPWCGHCKSLAPEYEKAAKALADEGSEIKLGKVDATEQQKLAEKFEVRGYPTIKFFKDGKPVEYGGGRTSPEIVNWLRKKTGPPCIALKDVDGAKKFVEKDDVVVIGFFKDDKSADAKAFEEAASGIDDIPFGVTSEADLFKEYEVESDGIVLFKKFDEGRNNFEGAITAEAVSKFVSSNRLPMVVEFTQESAQKIFGGEVKNHILLFVKKTDKDFDTKLSDFKEAAKDFKGEVLFIYLDTSDEDNARILEFFGLKAEECPAVRLITLGEDMTKYKPDTNDLSTEAVRSFVQAFRDGKLKPHLMSEEVPEDWDAKPVKTLVGKNFVEVALDEKKDAFVEFYAPWCGHCKQLAPIWDELAEKFKDRDDLVIAKMDSTANEVEQVKVQSFPTLKFFPKGSQQVVDYNGERTLEALAKFVESGGKDGAGEPEEPEEEEEEEEEEDKPKDEL</sequence>
<dbReference type="CDD" id="cd02961">
    <property type="entry name" value="PDI_a_family"/>
    <property type="match status" value="1"/>
</dbReference>
<keyword evidence="5 13" id="KW-0732">Signal</keyword>
<dbReference type="NCBIfam" id="TIGR01130">
    <property type="entry name" value="ER_PDI_fam"/>
    <property type="match status" value="1"/>
</dbReference>
<dbReference type="PROSITE" id="PS51352">
    <property type="entry name" value="THIOREDOXIN_2"/>
    <property type="match status" value="2"/>
</dbReference>
<dbReference type="EnsemblMetazoa" id="G1339.40">
    <property type="protein sequence ID" value="G1339.40:cds"/>
    <property type="gene ID" value="G1339"/>
</dbReference>
<evidence type="ECO:0000256" key="5">
    <source>
        <dbReference type="ARBA" id="ARBA00022729"/>
    </source>
</evidence>
<dbReference type="FunFam" id="3.40.30.10:FF:000023">
    <property type="entry name" value="Protein disulfide-isomerase"/>
    <property type="match status" value="1"/>
</dbReference>
<feature type="signal peptide" evidence="13">
    <location>
        <begin position="1"/>
        <end position="16"/>
    </location>
</feature>
<evidence type="ECO:0000256" key="8">
    <source>
        <dbReference type="ARBA" id="ARBA00023157"/>
    </source>
</evidence>
<feature type="domain" description="Thioredoxin" evidence="15">
    <location>
        <begin position="6"/>
        <end position="129"/>
    </location>
</feature>
<evidence type="ECO:0000256" key="6">
    <source>
        <dbReference type="ARBA" id="ARBA00022737"/>
    </source>
</evidence>
<dbReference type="AlphaFoldDB" id="A0A8W8IB15"/>
<organism evidence="16 17">
    <name type="scientific">Magallana gigas</name>
    <name type="common">Pacific oyster</name>
    <name type="synonym">Crassostrea gigas</name>
    <dbReference type="NCBI Taxonomy" id="29159"/>
    <lineage>
        <taxon>Eukaryota</taxon>
        <taxon>Metazoa</taxon>
        <taxon>Spiralia</taxon>
        <taxon>Lophotrochozoa</taxon>
        <taxon>Mollusca</taxon>
        <taxon>Bivalvia</taxon>
        <taxon>Autobranchia</taxon>
        <taxon>Pteriomorphia</taxon>
        <taxon>Ostreida</taxon>
        <taxon>Ostreoidea</taxon>
        <taxon>Ostreidae</taxon>
        <taxon>Magallana</taxon>
    </lineage>
</organism>
<dbReference type="EC" id="5.3.4.1" evidence="4 13"/>
<feature type="region of interest" description="Disordered" evidence="14">
    <location>
        <begin position="465"/>
        <end position="495"/>
    </location>
</feature>
<dbReference type="NCBIfam" id="TIGR01126">
    <property type="entry name" value="pdi_dom"/>
    <property type="match status" value="2"/>
</dbReference>
<evidence type="ECO:0000256" key="14">
    <source>
        <dbReference type="SAM" id="MobiDB-lite"/>
    </source>
</evidence>
<dbReference type="Proteomes" id="UP000005408">
    <property type="component" value="Unassembled WGS sequence"/>
</dbReference>
<dbReference type="PANTHER" id="PTHR18929:SF240">
    <property type="entry name" value="PROTEIN DISULFIDE-ISOMERASE"/>
    <property type="match status" value="1"/>
</dbReference>
<feature type="disulfide bond" description="Redox-active" evidence="11">
    <location>
        <begin position="392"/>
        <end position="395"/>
    </location>
</feature>
<keyword evidence="10 11" id="KW-0676">Redox-active center</keyword>
<comment type="subcellular location">
    <subcellularLocation>
        <location evidence="2">Endoplasmic reticulum lumen</location>
    </subcellularLocation>
</comment>
<protein>
    <recommendedName>
        <fullName evidence="4 13">Protein disulfide-isomerase</fullName>
        <ecNumber evidence="4 13">5.3.4.1</ecNumber>
    </recommendedName>
</protein>
<evidence type="ECO:0000256" key="2">
    <source>
        <dbReference type="ARBA" id="ARBA00004319"/>
    </source>
</evidence>
<dbReference type="Pfam" id="PF13848">
    <property type="entry name" value="Thioredoxin_6"/>
    <property type="match status" value="1"/>
</dbReference>
<keyword evidence="6" id="KW-0677">Repeat</keyword>
<dbReference type="GO" id="GO:0003756">
    <property type="term" value="F:protein disulfide isomerase activity"/>
    <property type="evidence" value="ECO:0007669"/>
    <property type="project" value="UniProtKB-EC"/>
</dbReference>
<dbReference type="SMR" id="A0A8W8IB15"/>
<dbReference type="Gene3D" id="3.40.30.10">
    <property type="entry name" value="Glutaredoxin"/>
    <property type="match status" value="4"/>
</dbReference>
<dbReference type="EnsemblMetazoa" id="G1339.29">
    <property type="protein sequence ID" value="G1339.29:cds"/>
    <property type="gene ID" value="G1339"/>
</dbReference>
<evidence type="ECO:0000313" key="16">
    <source>
        <dbReference type="EnsemblMetazoa" id="G1339.40:cds"/>
    </source>
</evidence>
<evidence type="ECO:0000256" key="1">
    <source>
        <dbReference type="ARBA" id="ARBA00001182"/>
    </source>
</evidence>
<evidence type="ECO:0000256" key="10">
    <source>
        <dbReference type="ARBA" id="ARBA00023284"/>
    </source>
</evidence>
<dbReference type="GO" id="GO:0006457">
    <property type="term" value="P:protein folding"/>
    <property type="evidence" value="ECO:0007669"/>
    <property type="project" value="TreeGrafter"/>
</dbReference>
<dbReference type="GeneID" id="105341095"/>
<comment type="similarity">
    <text evidence="3 12">Belongs to the protein disulfide isomerase family.</text>
</comment>
<comment type="catalytic activity">
    <reaction evidence="1 13">
        <text>Catalyzes the rearrangement of -S-S- bonds in proteins.</text>
        <dbReference type="EC" id="5.3.4.1"/>
    </reaction>
</comment>
<evidence type="ECO:0000256" key="9">
    <source>
        <dbReference type="ARBA" id="ARBA00023235"/>
    </source>
</evidence>
<dbReference type="GO" id="GO:0005788">
    <property type="term" value="C:endoplasmic reticulum lumen"/>
    <property type="evidence" value="ECO:0007669"/>
    <property type="project" value="UniProtKB-SubCell"/>
</dbReference>
<accession>A0A8W8IB15</accession>
<evidence type="ECO:0000256" key="3">
    <source>
        <dbReference type="ARBA" id="ARBA00006347"/>
    </source>
</evidence>
<reference evidence="16" key="1">
    <citation type="submission" date="2022-08" db="UniProtKB">
        <authorList>
            <consortium name="EnsemblMetazoa"/>
        </authorList>
    </citation>
    <scope>IDENTIFICATION</scope>
    <source>
        <strain evidence="16">05x7-T-G4-1.051#20</strain>
    </source>
</reference>
<dbReference type="CDD" id="cd02995">
    <property type="entry name" value="PDI_a_PDI_a'_C"/>
    <property type="match status" value="1"/>
</dbReference>
<name>A0A8W8IB15_MAGGI</name>
<dbReference type="PRINTS" id="PR00421">
    <property type="entry name" value="THIOREDOXIN"/>
</dbReference>
<feature type="chain" id="PRO_5042310996" description="Protein disulfide-isomerase" evidence="13">
    <location>
        <begin position="17"/>
        <end position="495"/>
    </location>
</feature>
<dbReference type="OMA" id="FFGMKKD"/>
<evidence type="ECO:0000256" key="4">
    <source>
        <dbReference type="ARBA" id="ARBA00012723"/>
    </source>
</evidence>
<keyword evidence="8 11" id="KW-1015">Disulfide bond</keyword>
<evidence type="ECO:0000256" key="13">
    <source>
        <dbReference type="RuleBase" id="RU361130"/>
    </source>
</evidence>
<dbReference type="CDD" id="cd02981">
    <property type="entry name" value="PDI_b_family"/>
    <property type="match status" value="1"/>
</dbReference>
<dbReference type="InterPro" id="IPR005788">
    <property type="entry name" value="PDI_thioredoxin-like_dom"/>
</dbReference>
<keyword evidence="17" id="KW-1185">Reference proteome</keyword>
<dbReference type="Pfam" id="PF00085">
    <property type="entry name" value="Thioredoxin"/>
    <property type="match status" value="2"/>
</dbReference>
<dbReference type="InterPro" id="IPR013766">
    <property type="entry name" value="Thioredoxin_domain"/>
</dbReference>
<dbReference type="InterPro" id="IPR005792">
    <property type="entry name" value="Prot_disulphide_isomerase"/>
</dbReference>
<dbReference type="PANTHER" id="PTHR18929">
    <property type="entry name" value="PROTEIN DISULFIDE ISOMERASE"/>
    <property type="match status" value="1"/>
</dbReference>
<dbReference type="KEGG" id="crg:105341095"/>
<dbReference type="InterPro" id="IPR017937">
    <property type="entry name" value="Thioredoxin_CS"/>
</dbReference>
<dbReference type="OrthoDB" id="72053at2759"/>
<evidence type="ECO:0000256" key="12">
    <source>
        <dbReference type="RuleBase" id="RU004208"/>
    </source>
</evidence>
<evidence type="ECO:0000256" key="7">
    <source>
        <dbReference type="ARBA" id="ARBA00022824"/>
    </source>
</evidence>
<keyword evidence="7" id="KW-0256">Endoplasmic reticulum</keyword>
<keyword evidence="9 13" id="KW-0413">Isomerase</keyword>
<evidence type="ECO:0000313" key="17">
    <source>
        <dbReference type="Proteomes" id="UP000005408"/>
    </source>
</evidence>
<dbReference type="FunFam" id="3.40.30.10:FF:000027">
    <property type="entry name" value="protein disulfide-isomerase A2"/>
    <property type="match status" value="1"/>
</dbReference>
<dbReference type="GO" id="GO:0034976">
    <property type="term" value="P:response to endoplasmic reticulum stress"/>
    <property type="evidence" value="ECO:0007669"/>
    <property type="project" value="TreeGrafter"/>
</dbReference>